<protein>
    <submittedName>
        <fullName evidence="1">Uncharacterized protein</fullName>
    </submittedName>
</protein>
<gene>
    <name evidence="1" type="ORF">BECKFW1821C_GA0114237_11882</name>
</gene>
<sequence length="387" mass="45202">MTIKYIFCINTGRSGSDYLTALLSKAKHTVSLHEGYPNMNGYPMQRFNNGDERALRELMPIKIKEIRKKNKNGRKIYCETNHAFIKGWGYLIPEYIPQDRIGVIILRRNTEKVVYDFISDHKIPGTTTHTRNYMLSPDDTRNLSKPSRTSPDEICRWYIHETYFRGQQYRKMFPGITFFECDLEQLNDYGFVTRMFSTFGLVPTPELRNVVGVRVNTRHNYPEVPLDELLIAPKYPDADKLSPREQDRLIGAMIEYLREKKADEIANIQPIYTGSIMYGIRQLTGYAQTELEEVFHYSLKFTETEDILWLELLRALSPGDPAFVFYERFGPPGIHYRIDTNITHSLGTAFGKLGIRGVFQALLLMMKGKWKQDPTHRVKNPWKIRHR</sequence>
<proteinExistence type="predicted"/>
<name>A0A450U4G8_9GAMM</name>
<accession>A0A450U4G8</accession>
<evidence type="ECO:0000313" key="1">
    <source>
        <dbReference type="EMBL" id="VFJ78528.1"/>
    </source>
</evidence>
<dbReference type="SUPFAM" id="SSF52540">
    <property type="entry name" value="P-loop containing nucleoside triphosphate hydrolases"/>
    <property type="match status" value="1"/>
</dbReference>
<organism evidence="1">
    <name type="scientific">Candidatus Kentrum sp. FW</name>
    <dbReference type="NCBI Taxonomy" id="2126338"/>
    <lineage>
        <taxon>Bacteria</taxon>
        <taxon>Pseudomonadati</taxon>
        <taxon>Pseudomonadota</taxon>
        <taxon>Gammaproteobacteria</taxon>
        <taxon>Candidatus Kentrum</taxon>
    </lineage>
</organism>
<dbReference type="EMBL" id="CAADFE010000188">
    <property type="protein sequence ID" value="VFJ78528.1"/>
    <property type="molecule type" value="Genomic_DNA"/>
</dbReference>
<dbReference type="Gene3D" id="3.40.50.300">
    <property type="entry name" value="P-loop containing nucleotide triphosphate hydrolases"/>
    <property type="match status" value="1"/>
</dbReference>
<reference evidence="1" key="1">
    <citation type="submission" date="2019-02" db="EMBL/GenBank/DDBJ databases">
        <authorList>
            <person name="Gruber-Vodicka R. H."/>
            <person name="Seah K. B. B."/>
        </authorList>
    </citation>
    <scope>NUCLEOTIDE SEQUENCE</scope>
    <source>
        <strain evidence="1">BECK_BZ131</strain>
    </source>
</reference>
<dbReference type="AlphaFoldDB" id="A0A450U4G8"/>
<dbReference type="InterPro" id="IPR027417">
    <property type="entry name" value="P-loop_NTPase"/>
</dbReference>